<dbReference type="OrthoDB" id="1758060at2"/>
<dbReference type="RefSeq" id="WP_079412369.1">
    <property type="nucleotide sequence ID" value="NZ_MZGW01000004.1"/>
</dbReference>
<proteinExistence type="predicted"/>
<dbReference type="Proteomes" id="UP000190140">
    <property type="component" value="Unassembled WGS sequence"/>
</dbReference>
<dbReference type="EMBL" id="MZGW01000004">
    <property type="protein sequence ID" value="OPJ55598.1"/>
    <property type="molecule type" value="Genomic_DNA"/>
</dbReference>
<comment type="caution">
    <text evidence="2">The sequence shown here is derived from an EMBL/GenBank/DDBJ whole genome shotgun (WGS) entry which is preliminary data.</text>
</comment>
<dbReference type="AlphaFoldDB" id="A0A1V4I6I5"/>
<name>A0A1V4I6I5_9FIRM</name>
<keyword evidence="1" id="KW-1133">Transmembrane helix</keyword>
<reference evidence="2 3" key="1">
    <citation type="submission" date="2017-03" db="EMBL/GenBank/DDBJ databases">
        <title>Genome sequence of Clostridium thermoalcaliphilum DSM 7309.</title>
        <authorList>
            <person name="Poehlein A."/>
            <person name="Daniel R."/>
        </authorList>
    </citation>
    <scope>NUCLEOTIDE SEQUENCE [LARGE SCALE GENOMIC DNA]</scope>
    <source>
        <strain evidence="2 3">DSM 7309</strain>
    </source>
</reference>
<feature type="transmembrane region" description="Helical" evidence="1">
    <location>
        <begin position="21"/>
        <end position="38"/>
    </location>
</feature>
<sequence>MGRLERTLQRKKDKKFKKIGFVVSIFIFLVLVVGITIIDYRTGNFLGIYDRPLFMKIYDFTKGLSYQLR</sequence>
<accession>A0A1V4I6I5</accession>
<evidence type="ECO:0000313" key="3">
    <source>
        <dbReference type="Proteomes" id="UP000190140"/>
    </source>
</evidence>
<organism evidence="2 3">
    <name type="scientific">Alkalithermobacter paradoxus</name>
    <dbReference type="NCBI Taxonomy" id="29349"/>
    <lineage>
        <taxon>Bacteria</taxon>
        <taxon>Bacillati</taxon>
        <taxon>Bacillota</taxon>
        <taxon>Clostridia</taxon>
        <taxon>Peptostreptococcales</taxon>
        <taxon>Tepidibacteraceae</taxon>
        <taxon>Alkalithermobacter</taxon>
    </lineage>
</organism>
<gene>
    <name evidence="2" type="ORF">CLOTH_13570</name>
</gene>
<keyword evidence="3" id="KW-1185">Reference proteome</keyword>
<dbReference type="STRING" id="29349.CLOTH_13570"/>
<keyword evidence="1" id="KW-0812">Transmembrane</keyword>
<protein>
    <submittedName>
        <fullName evidence="2">Uncharacterized protein</fullName>
    </submittedName>
</protein>
<evidence type="ECO:0000313" key="2">
    <source>
        <dbReference type="EMBL" id="OPJ55598.1"/>
    </source>
</evidence>
<evidence type="ECO:0000256" key="1">
    <source>
        <dbReference type="SAM" id="Phobius"/>
    </source>
</evidence>
<keyword evidence="1" id="KW-0472">Membrane</keyword>